<dbReference type="AlphaFoldDB" id="A0A835YLC3"/>
<proteinExistence type="predicted"/>
<protein>
    <submittedName>
        <fullName evidence="1">Uncharacterized protein</fullName>
    </submittedName>
</protein>
<name>A0A835YLC3_9STRA</name>
<accession>A0A835YLC3</accession>
<evidence type="ECO:0000313" key="1">
    <source>
        <dbReference type="EMBL" id="KAG5177482.1"/>
    </source>
</evidence>
<dbReference type="Proteomes" id="UP000664859">
    <property type="component" value="Unassembled WGS sequence"/>
</dbReference>
<dbReference type="EMBL" id="JAFCMP010000525">
    <property type="protein sequence ID" value="KAG5177482.1"/>
    <property type="molecule type" value="Genomic_DNA"/>
</dbReference>
<reference evidence="1" key="1">
    <citation type="submission" date="2021-02" db="EMBL/GenBank/DDBJ databases">
        <title>First Annotated Genome of the Yellow-green Alga Tribonema minus.</title>
        <authorList>
            <person name="Mahan K.M."/>
        </authorList>
    </citation>
    <scope>NUCLEOTIDE SEQUENCE</scope>
    <source>
        <strain evidence="1">UTEX B ZZ1240</strain>
    </source>
</reference>
<comment type="caution">
    <text evidence="1">The sequence shown here is derived from an EMBL/GenBank/DDBJ whole genome shotgun (WGS) entry which is preliminary data.</text>
</comment>
<keyword evidence="2" id="KW-1185">Reference proteome</keyword>
<sequence length="148" mass="16730">MWKRTMGRESLHMLTDTLPSDEAQLFSGTMRAAAAEATLQAKGFTLRETGRSTEKPIVLEGPGVSHDEHVFMAFGKLSGVDVLVKKGAEALGFRVQIEQDLRTGFLDYLRERGLDDEAVSAMRTYWECRNPNTQKQGEWFDTINRFLD</sequence>
<gene>
    <name evidence="1" type="ORF">JKP88DRAFT_347022</name>
</gene>
<organism evidence="1 2">
    <name type="scientific">Tribonema minus</name>
    <dbReference type="NCBI Taxonomy" id="303371"/>
    <lineage>
        <taxon>Eukaryota</taxon>
        <taxon>Sar</taxon>
        <taxon>Stramenopiles</taxon>
        <taxon>Ochrophyta</taxon>
        <taxon>PX clade</taxon>
        <taxon>Xanthophyceae</taxon>
        <taxon>Tribonematales</taxon>
        <taxon>Tribonemataceae</taxon>
        <taxon>Tribonema</taxon>
    </lineage>
</organism>
<evidence type="ECO:0000313" key="2">
    <source>
        <dbReference type="Proteomes" id="UP000664859"/>
    </source>
</evidence>